<reference evidence="1 2" key="1">
    <citation type="submission" date="2021-06" db="EMBL/GenBank/DDBJ databases">
        <title>Actinoplanes lichenicola sp. nov., and Actinoplanes ovalisporus sp. nov., isolated from lichen in Thailand.</title>
        <authorList>
            <person name="Saeng-In P."/>
            <person name="Kanchanasin P."/>
            <person name="Yuki M."/>
            <person name="Kudo T."/>
            <person name="Ohkuma M."/>
            <person name="Phongsopitanun W."/>
            <person name="Tanasupawat S."/>
        </authorList>
    </citation>
    <scope>NUCLEOTIDE SEQUENCE [LARGE SCALE GENOMIC DNA]</scope>
    <source>
        <strain evidence="1 2">NBRC 110975</strain>
    </source>
</reference>
<organism evidence="1 2">
    <name type="scientific">Paractinoplanes bogorensis</name>
    <dbReference type="NCBI Taxonomy" id="1610840"/>
    <lineage>
        <taxon>Bacteria</taxon>
        <taxon>Bacillati</taxon>
        <taxon>Actinomycetota</taxon>
        <taxon>Actinomycetes</taxon>
        <taxon>Micromonosporales</taxon>
        <taxon>Micromonosporaceae</taxon>
        <taxon>Paractinoplanes</taxon>
    </lineage>
</organism>
<gene>
    <name evidence="1" type="ORF">KOI35_25785</name>
</gene>
<dbReference type="RefSeq" id="WP_215791043.1">
    <property type="nucleotide sequence ID" value="NZ_JAHKKG010000008.1"/>
</dbReference>
<accession>A0ABS5YTZ5</accession>
<keyword evidence="2" id="KW-1185">Reference proteome</keyword>
<proteinExistence type="predicted"/>
<dbReference type="Proteomes" id="UP001519654">
    <property type="component" value="Unassembled WGS sequence"/>
</dbReference>
<evidence type="ECO:0000313" key="1">
    <source>
        <dbReference type="EMBL" id="MBU2666928.1"/>
    </source>
</evidence>
<sequence length="233" mass="25982">MPTRREQEHHEQMRPRWEHAAVVGQHFGFGPATGLYRSHHWGKRYRYLYLFEGGLALLDPKGRTTDHVAWAEIVSADWTWMSHDSGGSSTTGHRLETATRTIKLNNTYGNADDLYWPVGGMLRALSATIDGILPVYPSLNEALTTAIVQPLAARALLRLDAGETLMFGKTRVDRYGITYGKKIVAWHAVESWETDSGRLKLRPRLATLDLSVIPGGWVLVHILAARCPGPATT</sequence>
<comment type="caution">
    <text evidence="1">The sequence shown here is derived from an EMBL/GenBank/DDBJ whole genome shotgun (WGS) entry which is preliminary data.</text>
</comment>
<protein>
    <submittedName>
        <fullName evidence="1">Uncharacterized protein</fullName>
    </submittedName>
</protein>
<name>A0ABS5YTZ5_9ACTN</name>
<dbReference type="EMBL" id="JAHKKG010000008">
    <property type="protein sequence ID" value="MBU2666928.1"/>
    <property type="molecule type" value="Genomic_DNA"/>
</dbReference>
<evidence type="ECO:0000313" key="2">
    <source>
        <dbReference type="Proteomes" id="UP001519654"/>
    </source>
</evidence>